<dbReference type="AlphaFoldDB" id="A0AAW0CHA7"/>
<keyword evidence="2" id="KW-1185">Reference proteome</keyword>
<name>A0AAW0CHA7_9AGAR</name>
<evidence type="ECO:0000313" key="2">
    <source>
        <dbReference type="Proteomes" id="UP001383192"/>
    </source>
</evidence>
<proteinExistence type="predicted"/>
<accession>A0AAW0CHA7</accession>
<dbReference type="Proteomes" id="UP001383192">
    <property type="component" value="Unassembled WGS sequence"/>
</dbReference>
<organism evidence="1 2">
    <name type="scientific">Paramarasmius palmivorus</name>
    <dbReference type="NCBI Taxonomy" id="297713"/>
    <lineage>
        <taxon>Eukaryota</taxon>
        <taxon>Fungi</taxon>
        <taxon>Dikarya</taxon>
        <taxon>Basidiomycota</taxon>
        <taxon>Agaricomycotina</taxon>
        <taxon>Agaricomycetes</taxon>
        <taxon>Agaricomycetidae</taxon>
        <taxon>Agaricales</taxon>
        <taxon>Marasmiineae</taxon>
        <taxon>Marasmiaceae</taxon>
        <taxon>Paramarasmius</taxon>
    </lineage>
</organism>
<sequence length="268" mass="28939">MANTTVPVSLKPVAGFCIKSSTLQPAVYTPVSPAPSPSSLEPKNPPITIPAGFKIFVNIAWDANVPPPPECSEEAIKRAMEGQTSESDGANGSDEYFVPVVVSEGRQDTDKELSLQRIEAQTGLLLSRNIGTPNIAAKGKLEPRTVSIPSFLASKSSSEASHVAKKPLIEEITPAESEAVKKPKGILKTTQQPSPVAPRPSQIQQIPLQWSWSKQNDQIQIVISVPKLDNSVISKATFDIEPRRFILSIPNYPTLDVDLRISDAEIVS</sequence>
<comment type="caution">
    <text evidence="1">The sequence shown here is derived from an EMBL/GenBank/DDBJ whole genome shotgun (WGS) entry which is preliminary data.</text>
</comment>
<reference evidence="1 2" key="1">
    <citation type="submission" date="2024-01" db="EMBL/GenBank/DDBJ databases">
        <title>A draft genome for a cacao thread blight-causing isolate of Paramarasmius palmivorus.</title>
        <authorList>
            <person name="Baruah I.K."/>
            <person name="Bukari Y."/>
            <person name="Amoako-Attah I."/>
            <person name="Meinhardt L.W."/>
            <person name="Bailey B.A."/>
            <person name="Cohen S.P."/>
        </authorList>
    </citation>
    <scope>NUCLEOTIDE SEQUENCE [LARGE SCALE GENOMIC DNA]</scope>
    <source>
        <strain evidence="1 2">GH-12</strain>
    </source>
</reference>
<protein>
    <recommendedName>
        <fullName evidence="3">PIH1 N-terminal domain-containing protein</fullName>
    </recommendedName>
</protein>
<evidence type="ECO:0000313" key="1">
    <source>
        <dbReference type="EMBL" id="KAK7039143.1"/>
    </source>
</evidence>
<dbReference type="EMBL" id="JAYKXP010000039">
    <property type="protein sequence ID" value="KAK7039143.1"/>
    <property type="molecule type" value="Genomic_DNA"/>
</dbReference>
<evidence type="ECO:0008006" key="3">
    <source>
        <dbReference type="Google" id="ProtNLM"/>
    </source>
</evidence>
<gene>
    <name evidence="1" type="ORF">VNI00_010047</name>
</gene>